<dbReference type="Gene3D" id="1.10.3720.10">
    <property type="entry name" value="MetI-like"/>
    <property type="match status" value="1"/>
</dbReference>
<evidence type="ECO:0000256" key="3">
    <source>
        <dbReference type="ARBA" id="ARBA00022448"/>
    </source>
</evidence>
<dbReference type="GO" id="GO:0055085">
    <property type="term" value="P:transmembrane transport"/>
    <property type="evidence" value="ECO:0007669"/>
    <property type="project" value="InterPro"/>
</dbReference>
<evidence type="ECO:0000313" key="11">
    <source>
        <dbReference type="Proteomes" id="UP000524237"/>
    </source>
</evidence>
<organism evidence="10 11">
    <name type="scientific">Alpinimonas psychrophila</name>
    <dbReference type="NCBI Taxonomy" id="748908"/>
    <lineage>
        <taxon>Bacteria</taxon>
        <taxon>Bacillati</taxon>
        <taxon>Actinomycetota</taxon>
        <taxon>Actinomycetes</taxon>
        <taxon>Micrococcales</taxon>
        <taxon>Microbacteriaceae</taxon>
        <taxon>Alpinimonas</taxon>
    </lineage>
</organism>
<proteinExistence type="inferred from homology"/>
<reference evidence="10 11" key="1">
    <citation type="submission" date="2020-07" db="EMBL/GenBank/DDBJ databases">
        <title>Sequencing the genomes of 1000 actinobacteria strains.</title>
        <authorList>
            <person name="Klenk H.-P."/>
        </authorList>
    </citation>
    <scope>NUCLEOTIDE SEQUENCE [LARGE SCALE GENOMIC DNA]</scope>
    <source>
        <strain evidence="10 11">DSM 23737</strain>
    </source>
</reference>
<evidence type="ECO:0000256" key="5">
    <source>
        <dbReference type="ARBA" id="ARBA00022692"/>
    </source>
</evidence>
<protein>
    <submittedName>
        <fullName evidence="10">Spermidine/putrescine transport system permease protein</fullName>
    </submittedName>
</protein>
<sequence>MAFAAFANTAQAVDAAPRKSSKIALVLLAPGLAYLALFFLTPLVALILTSLQAPALYGDMGEYVYAFRWENYVAVVNEYGETFLRSFGYALIATMAALLISYPIAYFIGVRARKWPAIQAIALILVIAPFFISFLLRTLAWKQIFSDDSWTMETLKALSILGPDAHFTGTPFAVIFGLTYNFIPFMTLPIYTTLERLDTRYLEASGDLYARPSTTFFKVTLPLSMPGIVSGTLLTFIPASGDYINASGDFLGGPSTQMVGNAIQSNFLVILQYPAAAALSIMLMAVILVIVAIYVKRSGTEDLI</sequence>
<name>A0A7W3JTQ6_9MICO</name>
<dbReference type="Pfam" id="PF00528">
    <property type="entry name" value="BPD_transp_1"/>
    <property type="match status" value="1"/>
</dbReference>
<dbReference type="RefSeq" id="WP_182484508.1">
    <property type="nucleotide sequence ID" value="NZ_JACGWU010000002.1"/>
</dbReference>
<feature type="transmembrane region" description="Helical" evidence="8">
    <location>
        <begin position="172"/>
        <end position="194"/>
    </location>
</feature>
<feature type="domain" description="ABC transmembrane type-1" evidence="9">
    <location>
        <begin position="83"/>
        <end position="294"/>
    </location>
</feature>
<comment type="similarity">
    <text evidence="2">Belongs to the binding-protein-dependent transport system permease family. CysTW subfamily.</text>
</comment>
<evidence type="ECO:0000256" key="8">
    <source>
        <dbReference type="RuleBase" id="RU363032"/>
    </source>
</evidence>
<comment type="caution">
    <text evidence="10">The sequence shown here is derived from an EMBL/GenBank/DDBJ whole genome shotgun (WGS) entry which is preliminary data.</text>
</comment>
<evidence type="ECO:0000256" key="4">
    <source>
        <dbReference type="ARBA" id="ARBA00022475"/>
    </source>
</evidence>
<keyword evidence="11" id="KW-1185">Reference proteome</keyword>
<dbReference type="PROSITE" id="PS50928">
    <property type="entry name" value="ABC_TM1"/>
    <property type="match status" value="1"/>
</dbReference>
<dbReference type="SUPFAM" id="SSF161098">
    <property type="entry name" value="MetI-like"/>
    <property type="match status" value="1"/>
</dbReference>
<evidence type="ECO:0000259" key="9">
    <source>
        <dbReference type="PROSITE" id="PS50928"/>
    </source>
</evidence>
<dbReference type="CDD" id="cd06261">
    <property type="entry name" value="TM_PBP2"/>
    <property type="match status" value="1"/>
</dbReference>
<keyword evidence="7 8" id="KW-0472">Membrane</keyword>
<evidence type="ECO:0000256" key="6">
    <source>
        <dbReference type="ARBA" id="ARBA00022989"/>
    </source>
</evidence>
<keyword evidence="5 8" id="KW-0812">Transmembrane</keyword>
<dbReference type="EMBL" id="JACGWU010000002">
    <property type="protein sequence ID" value="MBA8829086.1"/>
    <property type="molecule type" value="Genomic_DNA"/>
</dbReference>
<dbReference type="InterPro" id="IPR035906">
    <property type="entry name" value="MetI-like_sf"/>
</dbReference>
<accession>A0A7W3JTQ6</accession>
<feature type="transmembrane region" description="Helical" evidence="8">
    <location>
        <begin position="120"/>
        <end position="140"/>
    </location>
</feature>
<evidence type="ECO:0000256" key="7">
    <source>
        <dbReference type="ARBA" id="ARBA00023136"/>
    </source>
</evidence>
<gene>
    <name evidence="10" type="ORF">FB555_001184</name>
</gene>
<dbReference type="PANTHER" id="PTHR42929:SF1">
    <property type="entry name" value="INNER MEMBRANE ABC TRANSPORTER PERMEASE PROTEIN YDCU-RELATED"/>
    <property type="match status" value="1"/>
</dbReference>
<keyword evidence="4" id="KW-1003">Cell membrane</keyword>
<dbReference type="PANTHER" id="PTHR42929">
    <property type="entry name" value="INNER MEMBRANE ABC TRANSPORTER PERMEASE PROTEIN YDCU-RELATED-RELATED"/>
    <property type="match status" value="1"/>
</dbReference>
<feature type="transmembrane region" description="Helical" evidence="8">
    <location>
        <begin position="275"/>
        <end position="295"/>
    </location>
</feature>
<dbReference type="GO" id="GO:0005886">
    <property type="term" value="C:plasma membrane"/>
    <property type="evidence" value="ECO:0007669"/>
    <property type="project" value="UniProtKB-SubCell"/>
</dbReference>
<dbReference type="Proteomes" id="UP000524237">
    <property type="component" value="Unassembled WGS sequence"/>
</dbReference>
<dbReference type="InterPro" id="IPR000515">
    <property type="entry name" value="MetI-like"/>
</dbReference>
<evidence type="ECO:0000256" key="2">
    <source>
        <dbReference type="ARBA" id="ARBA00007069"/>
    </source>
</evidence>
<keyword evidence="3 8" id="KW-0813">Transport</keyword>
<keyword evidence="6 8" id="KW-1133">Transmembrane helix</keyword>
<feature type="transmembrane region" description="Helical" evidence="8">
    <location>
        <begin position="215"/>
        <end position="237"/>
    </location>
</feature>
<comment type="subcellular location">
    <subcellularLocation>
        <location evidence="1 8">Cell membrane</location>
        <topology evidence="1 8">Multi-pass membrane protein</topology>
    </subcellularLocation>
</comment>
<evidence type="ECO:0000313" key="10">
    <source>
        <dbReference type="EMBL" id="MBA8829086.1"/>
    </source>
</evidence>
<feature type="transmembrane region" description="Helical" evidence="8">
    <location>
        <begin position="87"/>
        <end position="108"/>
    </location>
</feature>
<feature type="transmembrane region" description="Helical" evidence="8">
    <location>
        <begin position="23"/>
        <end position="48"/>
    </location>
</feature>
<dbReference type="AlphaFoldDB" id="A0A7W3JTQ6"/>
<evidence type="ECO:0000256" key="1">
    <source>
        <dbReference type="ARBA" id="ARBA00004651"/>
    </source>
</evidence>